<reference evidence="1 2" key="1">
    <citation type="submission" date="2019-01" db="EMBL/GenBank/DDBJ databases">
        <authorList>
            <person name="Chen W.-M."/>
        </authorList>
    </citation>
    <scope>NUCLEOTIDE SEQUENCE [LARGE SCALE GENOMIC DNA]</scope>
    <source>
        <strain evidence="1 2">TER-1</strain>
    </source>
</reference>
<sequence length="210" mass="22740">MSAILARLRAETRAAHEAIERDLDWERRVATRAGYRTLLERFYGFHAVFEPAVAAALADDALHAPRRKLGLLAQDLGFHGLSPAAVAALPRPRRLRLPATRPEALGALYVTEGSTLGGQLIARHVERHLGLGEAGSRYHRSYGREVGAMWAGFRRRLDEAATADPDCAAAIVEGANRTFADLGAWLCGDPAASALLPRHEPAAGLDRLPE</sequence>
<name>A0A437NUS3_9HYPH</name>
<dbReference type="InterPro" id="IPR016084">
    <property type="entry name" value="Haem_Oase-like_multi-hlx"/>
</dbReference>
<keyword evidence="2" id="KW-1185">Reference proteome</keyword>
<protein>
    <submittedName>
        <fullName evidence="1">Biliverdin-producing heme oxygenase</fullName>
    </submittedName>
</protein>
<comment type="caution">
    <text evidence="1">The sequence shown here is derived from an EMBL/GenBank/DDBJ whole genome shotgun (WGS) entry which is preliminary data.</text>
</comment>
<dbReference type="GO" id="GO:0006788">
    <property type="term" value="P:heme oxidation"/>
    <property type="evidence" value="ECO:0007669"/>
    <property type="project" value="InterPro"/>
</dbReference>
<evidence type="ECO:0000313" key="1">
    <source>
        <dbReference type="EMBL" id="RVU13793.1"/>
    </source>
</evidence>
<evidence type="ECO:0000313" key="2">
    <source>
        <dbReference type="Proteomes" id="UP000286997"/>
    </source>
</evidence>
<dbReference type="Pfam" id="PF01126">
    <property type="entry name" value="Heme_oxygenase"/>
    <property type="match status" value="1"/>
</dbReference>
<gene>
    <name evidence="1" type="ORF">EOE48_26265</name>
</gene>
<dbReference type="EMBL" id="SACP01000042">
    <property type="protein sequence ID" value="RVU13793.1"/>
    <property type="molecule type" value="Genomic_DNA"/>
</dbReference>
<dbReference type="InterPro" id="IPR016053">
    <property type="entry name" value="Haem_Oase-like"/>
</dbReference>
<dbReference type="GO" id="GO:0004392">
    <property type="term" value="F:heme oxygenase (decyclizing) activity"/>
    <property type="evidence" value="ECO:0007669"/>
    <property type="project" value="InterPro"/>
</dbReference>
<dbReference type="RefSeq" id="WP_127733837.1">
    <property type="nucleotide sequence ID" value="NZ_SACP01000042.1"/>
</dbReference>
<dbReference type="SUPFAM" id="SSF48613">
    <property type="entry name" value="Heme oxygenase-like"/>
    <property type="match status" value="1"/>
</dbReference>
<proteinExistence type="predicted"/>
<accession>A0A437NUS3</accession>
<dbReference type="OrthoDB" id="9149607at2"/>
<dbReference type="CDD" id="cd19166">
    <property type="entry name" value="HemeO-bac"/>
    <property type="match status" value="1"/>
</dbReference>
<dbReference type="Proteomes" id="UP000286997">
    <property type="component" value="Unassembled WGS sequence"/>
</dbReference>
<organism evidence="1 2">
    <name type="scientific">Methylobacterium oryzihabitans</name>
    <dbReference type="NCBI Taxonomy" id="2499852"/>
    <lineage>
        <taxon>Bacteria</taxon>
        <taxon>Pseudomonadati</taxon>
        <taxon>Pseudomonadota</taxon>
        <taxon>Alphaproteobacteria</taxon>
        <taxon>Hyphomicrobiales</taxon>
        <taxon>Methylobacteriaceae</taxon>
        <taxon>Methylobacterium</taxon>
    </lineage>
</organism>
<dbReference type="AlphaFoldDB" id="A0A437NUS3"/>
<dbReference type="Gene3D" id="1.20.910.10">
    <property type="entry name" value="Heme oxygenase-like"/>
    <property type="match status" value="1"/>
</dbReference>